<accession>A0AAD4H286</accession>
<keyword evidence="2" id="KW-1185">Reference proteome</keyword>
<protein>
    <submittedName>
        <fullName evidence="1">Uncharacterized protein</fullName>
    </submittedName>
</protein>
<evidence type="ECO:0000313" key="1">
    <source>
        <dbReference type="EMBL" id="KAG0264685.1"/>
    </source>
</evidence>
<feature type="non-terminal residue" evidence="1">
    <location>
        <position position="1"/>
    </location>
</feature>
<feature type="non-terminal residue" evidence="1">
    <location>
        <position position="1637"/>
    </location>
</feature>
<sequence length="1637" mass="182875">LEGLEGADLRHLGSFLKASDEGKVLGNLYRTVTPKGHVKWVCLDHYRESYGAAALQEFKEMVELSGGKYDQRTGRVTMRLASPILAKQFYTMLLSCRLVHELELSLDWNTSFEDLRILKGVMQQSNVFHLGLNLCGKTGPTSDFVYRNRRAEPIIQIMASGKIHTMHLKNTIGFLSQSKELLKSTLHVRHFDLGERVGNADDFVKLEKLIRASPMLIRLGVVVGDMDGAFTRLKPFVARHKTLSILDLQLQDGTAASVQFEQGSEKISTIGLKVVEPSAIRLMRMPMVTSVTFLVKNTQFRSSGLVKSAIEEHAVLKVIEVVCLPDGVVEELQELQRALDGYTTESQAMVLDDREFFMEEKVSTVAAMSTEDTAIGTGFAALHSIHRRSYFGEMTLLIVSVDEAAGVNPVDTATAPVTVDNKPRSTIIARRAAGSLATVRFEFADNLDLYERHPSVQELPSLQNLLQVASTLSRLKVSVSSLHQAFMIVNDAALLHKQLSQVLLIMGKSRLLAQFTVGGGVIESIALCSRENELNQFLTHPKVTELDLGLIKELPRIQEVATLVFNHYRHLKTFKMDYRFGHLLQVIAMLSHAAGAEISEGCCLVLGEVDVDFPRRKERVFNLPLMTLNIASYEIDEEDVDVVERLFRSHSGLQELYISVSSVDVAQQIFDCIVQECRPMTTLSMSLSDDAMAVFSLEVEEEGGALTAIQKITQSELDATFFLPLAELQRVDVLGEHIEKAHFPEIAAIVLRDCSGVGSIRFVDFPDELDDIAIVIKNSIQRGLFLQDIERQMSLTDGTDEWQLTTASTKGAELAVYSVHSNDIQDKPLLRGVEEKSVESSIVRALQNGTVEAIELDCTDPDGVTLRVNAVAFEKSIFAQHPYVTRLTVVIRHGSTLTGDLVSTPIITFKDLQQLEISCLFSLDLNALLAVFEVAPNHPALKQIQIWCPDQSSNRITFDLPIKTLDLSWYSLLPTEHQLLQRIAAINPLLTDLTVKVSALFPVFEAVSSSVKSLGALEQLYLQGEEGSVLSIRFNPVTSDMVSVMLSSVEIQDSILSWDVPMLRMMEFTDTTLDLIEVIQAATVNNPGLQSLVLKDWMSDPRITLEIPFRKIDLGKRAIPLVRVRSLKRLLLACPWLTEICLPLDSVADLHEAVKIFGPVFQKYKKLTDVRLTLQNGTEASVRYSGEDGSVTSIALRVLPEFAVTMRSLPMVKKITIRPRDTSTWRNESDINMELAKILTIYNSLETLEFDCGITSPFTALLFLQRIVTKQSPIRASPHLRRYRHRTYDSSPVLITHDLPLVKLDLGDYFVSVETFSALSDLALACPKLADLRMFFPTSEVIDPVYARLSNEMAAFGKLTKLTLKSRDGYGIALHWMGLMFQDSLRITQGRVVSRQNIERVELQVSGTEWPSCFERPRASVSKLMILPKAIDGSSAVTDNSDSIGDILSLAAWKCQDIKHIVLTCPVHRFYELSSKALSTISTVNKIDLHDPADVTKKILTENLVDEIFMSTFQGFFAEHHLSVDIIDWRQPVEDGAGEWLEVKVGMSRMDGVADSEVARLLTKLLVGKATEVDIEYEAMVALIPFIKAEIQRRHATGTEWRYKPFELLRRYDIRTVREPVKDEDVKAFGALIPRAV</sequence>
<proteinExistence type="predicted"/>
<comment type="caution">
    <text evidence="1">The sequence shown here is derived from an EMBL/GenBank/DDBJ whole genome shotgun (WGS) entry which is preliminary data.</text>
</comment>
<gene>
    <name evidence="1" type="ORF">BGZ95_003543</name>
</gene>
<organism evidence="1 2">
    <name type="scientific">Linnemannia exigua</name>
    <dbReference type="NCBI Taxonomy" id="604196"/>
    <lineage>
        <taxon>Eukaryota</taxon>
        <taxon>Fungi</taxon>
        <taxon>Fungi incertae sedis</taxon>
        <taxon>Mucoromycota</taxon>
        <taxon>Mortierellomycotina</taxon>
        <taxon>Mortierellomycetes</taxon>
        <taxon>Mortierellales</taxon>
        <taxon>Mortierellaceae</taxon>
        <taxon>Linnemannia</taxon>
    </lineage>
</organism>
<dbReference type="EMBL" id="JAAAIL010001811">
    <property type="protein sequence ID" value="KAG0264685.1"/>
    <property type="molecule type" value="Genomic_DNA"/>
</dbReference>
<evidence type="ECO:0000313" key="2">
    <source>
        <dbReference type="Proteomes" id="UP001194580"/>
    </source>
</evidence>
<name>A0AAD4H286_9FUNG</name>
<dbReference type="Proteomes" id="UP001194580">
    <property type="component" value="Unassembled WGS sequence"/>
</dbReference>
<reference evidence="1" key="1">
    <citation type="journal article" date="2020" name="Fungal Divers.">
        <title>Resolving the Mortierellaceae phylogeny through synthesis of multi-gene phylogenetics and phylogenomics.</title>
        <authorList>
            <person name="Vandepol N."/>
            <person name="Liber J."/>
            <person name="Desiro A."/>
            <person name="Na H."/>
            <person name="Kennedy M."/>
            <person name="Barry K."/>
            <person name="Grigoriev I.V."/>
            <person name="Miller A.N."/>
            <person name="O'Donnell K."/>
            <person name="Stajich J.E."/>
            <person name="Bonito G."/>
        </authorList>
    </citation>
    <scope>NUCLEOTIDE SEQUENCE</scope>
    <source>
        <strain evidence="1">NRRL 28262</strain>
    </source>
</reference>